<dbReference type="Gene3D" id="1.20.1560.10">
    <property type="entry name" value="ABC transporter type 1, transmembrane domain"/>
    <property type="match status" value="2"/>
</dbReference>
<dbReference type="STRING" id="99656.SAMN05421659_103150"/>
<dbReference type="GO" id="GO:0005737">
    <property type="term" value="C:cytoplasm"/>
    <property type="evidence" value="ECO:0007669"/>
    <property type="project" value="UniProtKB-ARBA"/>
</dbReference>
<feature type="domain" description="ABC transmembrane type-1" evidence="11">
    <location>
        <begin position="25"/>
        <end position="304"/>
    </location>
</feature>
<dbReference type="InterPro" id="IPR003593">
    <property type="entry name" value="AAA+_ATPase"/>
</dbReference>
<dbReference type="InterPro" id="IPR017871">
    <property type="entry name" value="ABC_transporter-like_CS"/>
</dbReference>
<dbReference type="PROSITE" id="PS00211">
    <property type="entry name" value="ABC_TRANSPORTER_1"/>
    <property type="match status" value="1"/>
</dbReference>
<dbReference type="CDD" id="cd07346">
    <property type="entry name" value="ABC_6TM_exporters"/>
    <property type="match status" value="1"/>
</dbReference>
<evidence type="ECO:0000256" key="1">
    <source>
        <dbReference type="ARBA" id="ARBA00004651"/>
    </source>
</evidence>
<evidence type="ECO:0000259" key="11">
    <source>
        <dbReference type="PROSITE" id="PS50929"/>
    </source>
</evidence>
<comment type="subcellular location">
    <subcellularLocation>
        <location evidence="1">Cell membrane</location>
        <topology evidence="1">Multi-pass membrane protein</topology>
    </subcellularLocation>
</comment>
<dbReference type="SMART" id="SM00382">
    <property type="entry name" value="AAA"/>
    <property type="match status" value="1"/>
</dbReference>
<dbReference type="PANTHER" id="PTHR43394:SF1">
    <property type="entry name" value="ATP-BINDING CASSETTE SUB-FAMILY B MEMBER 10, MITOCHONDRIAL"/>
    <property type="match status" value="1"/>
</dbReference>
<dbReference type="GO" id="GO:0005886">
    <property type="term" value="C:plasma membrane"/>
    <property type="evidence" value="ECO:0007669"/>
    <property type="project" value="UniProtKB-SubCell"/>
</dbReference>
<proteinExistence type="predicted"/>
<evidence type="ECO:0000256" key="9">
    <source>
        <dbReference type="SAM" id="Phobius"/>
    </source>
</evidence>
<keyword evidence="7 9" id="KW-0472">Membrane</keyword>
<keyword evidence="13" id="KW-1185">Reference proteome</keyword>
<dbReference type="RefSeq" id="WP_170841302.1">
    <property type="nucleotide sequence ID" value="NZ_FOJI01000003.1"/>
</dbReference>
<feature type="transmembrane region" description="Helical" evidence="9">
    <location>
        <begin position="18"/>
        <end position="38"/>
    </location>
</feature>
<dbReference type="GO" id="GO:0016887">
    <property type="term" value="F:ATP hydrolysis activity"/>
    <property type="evidence" value="ECO:0007669"/>
    <property type="project" value="InterPro"/>
</dbReference>
<dbReference type="EMBL" id="FOJI01000003">
    <property type="protein sequence ID" value="SEW01481.1"/>
    <property type="molecule type" value="Genomic_DNA"/>
</dbReference>
<dbReference type="InterPro" id="IPR027417">
    <property type="entry name" value="P-loop_NTPase"/>
</dbReference>
<accession>A0A1I0NJQ9</accession>
<protein>
    <submittedName>
        <fullName evidence="12">ABC-type multidrug transport system, ATPase and permease component</fullName>
    </submittedName>
</protein>
<evidence type="ECO:0000313" key="12">
    <source>
        <dbReference type="EMBL" id="SEW01481.1"/>
    </source>
</evidence>
<feature type="transmembrane region" description="Helical" evidence="9">
    <location>
        <begin position="163"/>
        <end position="180"/>
    </location>
</feature>
<evidence type="ECO:0000256" key="4">
    <source>
        <dbReference type="ARBA" id="ARBA00022741"/>
    </source>
</evidence>
<reference evidence="12 13" key="1">
    <citation type="submission" date="2016-10" db="EMBL/GenBank/DDBJ databases">
        <authorList>
            <person name="de Groot N.N."/>
        </authorList>
    </citation>
    <scope>NUCLEOTIDE SEQUENCE [LARGE SCALE GENOMIC DNA]</scope>
    <source>
        <strain evidence="12 13">DSM 9179</strain>
    </source>
</reference>
<feature type="transmembrane region" description="Helical" evidence="9">
    <location>
        <begin position="247"/>
        <end position="268"/>
    </location>
</feature>
<evidence type="ECO:0000313" key="13">
    <source>
        <dbReference type="Proteomes" id="UP000199701"/>
    </source>
</evidence>
<evidence type="ECO:0000259" key="10">
    <source>
        <dbReference type="PROSITE" id="PS50893"/>
    </source>
</evidence>
<keyword evidence="5" id="KW-0067">ATP-binding</keyword>
<dbReference type="InterPro" id="IPR011527">
    <property type="entry name" value="ABC1_TM_dom"/>
</dbReference>
<gene>
    <name evidence="12" type="ORF">SAMN05421659_103150</name>
</gene>
<evidence type="ECO:0000256" key="3">
    <source>
        <dbReference type="ARBA" id="ARBA00022692"/>
    </source>
</evidence>
<dbReference type="Pfam" id="PF00664">
    <property type="entry name" value="ABC_membrane"/>
    <property type="match status" value="1"/>
</dbReference>
<dbReference type="InterPro" id="IPR036640">
    <property type="entry name" value="ABC1_TM_sf"/>
</dbReference>
<feature type="transmembrane region" description="Helical" evidence="9">
    <location>
        <begin position="58"/>
        <end position="79"/>
    </location>
</feature>
<evidence type="ECO:0000256" key="6">
    <source>
        <dbReference type="ARBA" id="ARBA00022989"/>
    </source>
</evidence>
<dbReference type="Pfam" id="PF00005">
    <property type="entry name" value="ABC_tran"/>
    <property type="match status" value="1"/>
</dbReference>
<dbReference type="InterPro" id="IPR003439">
    <property type="entry name" value="ABC_transporter-like_ATP-bd"/>
</dbReference>
<dbReference type="PROSITE" id="PS50929">
    <property type="entry name" value="ABC_TM1F"/>
    <property type="match status" value="1"/>
</dbReference>
<name>A0A1I0NJQ9_9FIRM</name>
<dbReference type="InterPro" id="IPR039421">
    <property type="entry name" value="Type_1_exporter"/>
</dbReference>
<evidence type="ECO:0000256" key="8">
    <source>
        <dbReference type="SAM" id="MobiDB-lite"/>
    </source>
</evidence>
<dbReference type="SUPFAM" id="SSF90123">
    <property type="entry name" value="ABC transporter transmembrane region"/>
    <property type="match status" value="1"/>
</dbReference>
<organism evidence="12 13">
    <name type="scientific">[Clostridium] fimetarium</name>
    <dbReference type="NCBI Taxonomy" id="99656"/>
    <lineage>
        <taxon>Bacteria</taxon>
        <taxon>Bacillati</taxon>
        <taxon>Bacillota</taxon>
        <taxon>Clostridia</taxon>
        <taxon>Lachnospirales</taxon>
        <taxon>Lachnospiraceae</taxon>
    </lineage>
</organism>
<keyword evidence="4" id="KW-0547">Nucleotide-binding</keyword>
<keyword evidence="2" id="KW-0813">Transport</keyword>
<dbReference type="GO" id="GO:0015421">
    <property type="term" value="F:ABC-type oligopeptide transporter activity"/>
    <property type="evidence" value="ECO:0007669"/>
    <property type="project" value="TreeGrafter"/>
</dbReference>
<sequence length="600" mass="67733">MKRDHIFIEFMKMLDKRLFIYCFSIFGMTVLSALFDVIASLLTRQIFNVAQSGNMNGFYRTLVICIIVGIFSVVGSRVCQYYYNMAAKRGYANMQKRVFVKAMKFPMSYYDNHHSGELLSTLLYDTDRATEIYTSRLRRVVAPILAVIVYIIAMITINIWMTLALVILNIILFLINSLMAKPMKRVGKELSKKNSSMTEKLSNMVEGIETCKIYDVHSNVAKKYIDANEAFACVQYKKMVLTGILNMFNVGFDLFCSLMFLVIGIVFIQSKMASIGDVAAIFTMYAALSERFLQLGRYYPELMNCIAYAGKLFAFFNMEEEGDDFKFKSEVGKQSDVEKQSDVKEQSEIEKQSEVEKQSDVKEQSDIKEQSNNKEECSLDIDAEDSICLENVSFAYHPENRILDGLSFNIPNGKNVALVGESGCGKSTVGKLLLEFYPIISGEISFFGRTFNELGLQRIRELIAYVPQDPYLFSVSIKENIRYGKLDATDEEITKAAKLANAHEFIMKQENGYDTVIKNRGLSLSGGERQRIAIARAIIKTSPIILMDEATSALDNSSEILIQQSIDNIKTGKTIITIAHRPSTINGADVIVDMSKMLII</sequence>
<dbReference type="FunFam" id="3.40.50.300:FF:000604">
    <property type="entry name" value="ABC transporter B family member 28"/>
    <property type="match status" value="1"/>
</dbReference>
<dbReference type="PANTHER" id="PTHR43394">
    <property type="entry name" value="ATP-DEPENDENT PERMEASE MDL1, MITOCHONDRIAL"/>
    <property type="match status" value="1"/>
</dbReference>
<keyword evidence="6 9" id="KW-1133">Transmembrane helix</keyword>
<feature type="domain" description="ABC transporter" evidence="10">
    <location>
        <begin position="387"/>
        <end position="600"/>
    </location>
</feature>
<dbReference type="PROSITE" id="PS50893">
    <property type="entry name" value="ABC_TRANSPORTER_2"/>
    <property type="match status" value="1"/>
</dbReference>
<dbReference type="SUPFAM" id="SSF52540">
    <property type="entry name" value="P-loop containing nucleoside triphosphate hydrolases"/>
    <property type="match status" value="1"/>
</dbReference>
<dbReference type="Proteomes" id="UP000199701">
    <property type="component" value="Unassembled WGS sequence"/>
</dbReference>
<evidence type="ECO:0000256" key="2">
    <source>
        <dbReference type="ARBA" id="ARBA00022448"/>
    </source>
</evidence>
<evidence type="ECO:0000256" key="5">
    <source>
        <dbReference type="ARBA" id="ARBA00022840"/>
    </source>
</evidence>
<dbReference type="AlphaFoldDB" id="A0A1I0NJQ9"/>
<dbReference type="Gene3D" id="3.40.50.300">
    <property type="entry name" value="P-loop containing nucleotide triphosphate hydrolases"/>
    <property type="match status" value="1"/>
</dbReference>
<evidence type="ECO:0000256" key="7">
    <source>
        <dbReference type="ARBA" id="ARBA00023136"/>
    </source>
</evidence>
<feature type="transmembrane region" description="Helical" evidence="9">
    <location>
        <begin position="140"/>
        <end position="157"/>
    </location>
</feature>
<keyword evidence="3 9" id="KW-0812">Transmembrane</keyword>
<feature type="region of interest" description="Disordered" evidence="8">
    <location>
        <begin position="338"/>
        <end position="375"/>
    </location>
</feature>
<dbReference type="GO" id="GO:0005524">
    <property type="term" value="F:ATP binding"/>
    <property type="evidence" value="ECO:0007669"/>
    <property type="project" value="UniProtKB-KW"/>
</dbReference>